<feature type="domain" description="Sm" evidence="8">
    <location>
        <begin position="1"/>
        <end position="81"/>
    </location>
</feature>
<dbReference type="InterPro" id="IPR010920">
    <property type="entry name" value="LSM_dom_sf"/>
</dbReference>
<dbReference type="InterPro" id="IPR025762">
    <property type="entry name" value="DFDF"/>
</dbReference>
<dbReference type="PROSITE" id="PS52002">
    <property type="entry name" value="SM"/>
    <property type="match status" value="1"/>
</dbReference>
<dbReference type="PROSITE" id="PS51512">
    <property type="entry name" value="DFDF"/>
    <property type="match status" value="1"/>
</dbReference>
<comment type="similarity">
    <text evidence="1">Belongs to the LSM14 family.</text>
</comment>
<dbReference type="EMBL" id="JAUCMV010000001">
    <property type="protein sequence ID" value="KAK0427828.1"/>
    <property type="molecule type" value="Genomic_DNA"/>
</dbReference>
<dbReference type="PANTHER" id="PTHR13586">
    <property type="entry name" value="SCD6 PROTEIN-RELATED"/>
    <property type="match status" value="1"/>
</dbReference>
<feature type="domain" description="TFG box profile" evidence="7">
    <location>
        <begin position="311"/>
        <end position="331"/>
    </location>
</feature>
<feature type="compositionally biased region" description="Acidic residues" evidence="4">
    <location>
        <begin position="257"/>
        <end position="270"/>
    </location>
</feature>
<evidence type="ECO:0000259" key="5">
    <source>
        <dbReference type="PROSITE" id="PS51512"/>
    </source>
</evidence>
<feature type="compositionally biased region" description="Basic and acidic residues" evidence="4">
    <location>
        <begin position="303"/>
        <end position="322"/>
    </location>
</feature>
<dbReference type="PANTHER" id="PTHR13586:SF0">
    <property type="entry name" value="TRAILER HITCH, ISOFORM H"/>
    <property type="match status" value="1"/>
</dbReference>
<dbReference type="Pfam" id="PF12701">
    <property type="entry name" value="LSM14"/>
    <property type="match status" value="1"/>
</dbReference>
<dbReference type="InterPro" id="IPR025761">
    <property type="entry name" value="FFD_box"/>
</dbReference>
<feature type="short sequence motif" description="FFD box" evidence="2">
    <location>
        <begin position="287"/>
        <end position="303"/>
    </location>
</feature>
<dbReference type="GO" id="GO:0000932">
    <property type="term" value="C:P-body"/>
    <property type="evidence" value="ECO:0007669"/>
    <property type="project" value="TreeGrafter"/>
</dbReference>
<evidence type="ECO:0000256" key="1">
    <source>
        <dbReference type="ARBA" id="ARBA00010415"/>
    </source>
</evidence>
<dbReference type="SMART" id="SM01199">
    <property type="entry name" value="FDF"/>
    <property type="match status" value="1"/>
</dbReference>
<dbReference type="SMART" id="SM01271">
    <property type="entry name" value="LSM14"/>
    <property type="match status" value="1"/>
</dbReference>
<organism evidence="9 10">
    <name type="scientific">Steinernema hermaphroditum</name>
    <dbReference type="NCBI Taxonomy" id="289476"/>
    <lineage>
        <taxon>Eukaryota</taxon>
        <taxon>Metazoa</taxon>
        <taxon>Ecdysozoa</taxon>
        <taxon>Nematoda</taxon>
        <taxon>Chromadorea</taxon>
        <taxon>Rhabditida</taxon>
        <taxon>Tylenchina</taxon>
        <taxon>Panagrolaimomorpha</taxon>
        <taxon>Strongyloidoidea</taxon>
        <taxon>Steinernematidae</taxon>
        <taxon>Steinernema</taxon>
    </lineage>
</organism>
<evidence type="ECO:0000259" key="8">
    <source>
        <dbReference type="PROSITE" id="PS52002"/>
    </source>
</evidence>
<evidence type="ECO:0000313" key="10">
    <source>
        <dbReference type="Proteomes" id="UP001175271"/>
    </source>
</evidence>
<feature type="domain" description="FFD box profile" evidence="6">
    <location>
        <begin position="287"/>
        <end position="303"/>
    </location>
</feature>
<proteinExistence type="inferred from homology"/>
<feature type="region of interest" description="Disordered" evidence="4">
    <location>
        <begin position="255"/>
        <end position="383"/>
    </location>
</feature>
<name>A0AA39IRN8_9BILA</name>
<comment type="caution">
    <text evidence="9">The sequence shown here is derived from an EMBL/GenBank/DDBJ whole genome shotgun (WGS) entry which is preliminary data.</text>
</comment>
<accession>A0AA39IRN8</accession>
<evidence type="ECO:0000313" key="9">
    <source>
        <dbReference type="EMBL" id="KAK0427828.1"/>
    </source>
</evidence>
<dbReference type="GO" id="GO:0033962">
    <property type="term" value="P:P-body assembly"/>
    <property type="evidence" value="ECO:0007669"/>
    <property type="project" value="TreeGrafter"/>
</dbReference>
<feature type="compositionally biased region" description="Polar residues" evidence="4">
    <location>
        <begin position="367"/>
        <end position="377"/>
    </location>
</feature>
<dbReference type="Gene3D" id="2.30.30.100">
    <property type="match status" value="1"/>
</dbReference>
<dbReference type="InterPro" id="IPR025768">
    <property type="entry name" value="TFG_box"/>
</dbReference>
<dbReference type="PROSITE" id="PS51536">
    <property type="entry name" value="TFG"/>
    <property type="match status" value="1"/>
</dbReference>
<evidence type="ECO:0000259" key="6">
    <source>
        <dbReference type="PROSITE" id="PS51513"/>
    </source>
</evidence>
<gene>
    <name evidence="9" type="ORF">QR680_010444</name>
</gene>
<evidence type="ECO:0000256" key="2">
    <source>
        <dbReference type="PROSITE-ProRule" id="PRU00846"/>
    </source>
</evidence>
<dbReference type="CDD" id="cd01736">
    <property type="entry name" value="LSm14_N"/>
    <property type="match status" value="1"/>
</dbReference>
<dbReference type="Pfam" id="PF09532">
    <property type="entry name" value="FDF"/>
    <property type="match status" value="1"/>
</dbReference>
<dbReference type="PROSITE" id="PS51513">
    <property type="entry name" value="FFD"/>
    <property type="match status" value="1"/>
</dbReference>
<protein>
    <submittedName>
        <fullName evidence="9">Uncharacterized protein</fullName>
    </submittedName>
</protein>
<dbReference type="InterPro" id="IPR019050">
    <property type="entry name" value="FDF_dom"/>
</dbReference>
<evidence type="ECO:0000256" key="3">
    <source>
        <dbReference type="PROSITE-ProRule" id="PRU00869"/>
    </source>
</evidence>
<evidence type="ECO:0000256" key="4">
    <source>
        <dbReference type="SAM" id="MobiDB-lite"/>
    </source>
</evidence>
<feature type="compositionally biased region" description="Gly residues" evidence="4">
    <location>
        <begin position="343"/>
        <end position="363"/>
    </location>
</feature>
<keyword evidence="10" id="KW-1185">Reference proteome</keyword>
<feature type="domain" description="DFDF" evidence="5">
    <location>
        <begin position="219"/>
        <end position="255"/>
    </location>
</feature>
<evidence type="ECO:0000259" key="7">
    <source>
        <dbReference type="PROSITE" id="PS51536"/>
    </source>
</evidence>
<reference evidence="9" key="1">
    <citation type="submission" date="2023-06" db="EMBL/GenBank/DDBJ databases">
        <title>Genomic analysis of the entomopathogenic nematode Steinernema hermaphroditum.</title>
        <authorList>
            <person name="Schwarz E.M."/>
            <person name="Heppert J.K."/>
            <person name="Baniya A."/>
            <person name="Schwartz H.T."/>
            <person name="Tan C.-H."/>
            <person name="Antoshechkin I."/>
            <person name="Sternberg P.W."/>
            <person name="Goodrich-Blair H."/>
            <person name="Dillman A.R."/>
        </authorList>
    </citation>
    <scope>NUCLEOTIDE SEQUENCE</scope>
    <source>
        <strain evidence="9">PS9179</strain>
        <tissue evidence="9">Whole animal</tissue>
    </source>
</reference>
<dbReference type="Proteomes" id="UP001175271">
    <property type="component" value="Unassembled WGS sequence"/>
</dbReference>
<dbReference type="GO" id="GO:0003729">
    <property type="term" value="F:mRNA binding"/>
    <property type="evidence" value="ECO:0007669"/>
    <property type="project" value="TreeGrafter"/>
</dbReference>
<dbReference type="InterPro" id="IPR025609">
    <property type="entry name" value="Lsm14-like_N"/>
</dbReference>
<sequence>MAQQTPYIGSRISLISKLDIRYEGVLYAVDTQESTIALAKVKSFGTEDRVPNNPIPGRDDVYEYIIFKAGDIKDLLVCENPKPAAPKNDGLPYDPAIVTVAAAPAAAPKAPSPTPAAAPAPVAPAVTVVPAPVPVVLPKAPSPVPAPVAPAPAPEVAAAPVPAHSAAPVAAPAAGVATGQKPRGRGGYGGGYYRGGRYNGGGSYYHHRNNYHNFNNGQAQPGEKLRFDSDYDFEKANEQFQETLSHLTRDMKKTTLEDEVSEDEVPDVVEGDAAHSQEENPEEDDKSYYDKKSSFFDNISCEALEKEEGRNTRPDWRKERMTNQETFGHSAVRSLGYRRGGGHRGGGYRSSRGYNGGGRGGGYYHRTNYNSYNNEGQQQRRRY</sequence>
<dbReference type="GO" id="GO:0034063">
    <property type="term" value="P:stress granule assembly"/>
    <property type="evidence" value="ECO:0007669"/>
    <property type="project" value="TreeGrafter"/>
</dbReference>
<dbReference type="SUPFAM" id="SSF50182">
    <property type="entry name" value="Sm-like ribonucleoproteins"/>
    <property type="match status" value="1"/>
</dbReference>
<feature type="short sequence motif" description="TFG box" evidence="3">
    <location>
        <begin position="311"/>
        <end position="331"/>
    </location>
</feature>
<dbReference type="AlphaFoldDB" id="A0AA39IRN8"/>
<dbReference type="InterPro" id="IPR047575">
    <property type="entry name" value="Sm"/>
</dbReference>